<evidence type="ECO:0000256" key="1">
    <source>
        <dbReference type="SAM" id="Phobius"/>
    </source>
</evidence>
<organism evidence="2 3">
    <name type="scientific">Lipingzhangella halophila</name>
    <dbReference type="NCBI Taxonomy" id="1783352"/>
    <lineage>
        <taxon>Bacteria</taxon>
        <taxon>Bacillati</taxon>
        <taxon>Actinomycetota</taxon>
        <taxon>Actinomycetes</taxon>
        <taxon>Streptosporangiales</taxon>
        <taxon>Nocardiopsidaceae</taxon>
        <taxon>Lipingzhangella</taxon>
    </lineage>
</organism>
<name>A0A7W7W050_9ACTN</name>
<dbReference type="Proteomes" id="UP000523007">
    <property type="component" value="Unassembled WGS sequence"/>
</dbReference>
<keyword evidence="1" id="KW-0472">Membrane</keyword>
<dbReference type="RefSeq" id="WP_312885075.1">
    <property type="nucleotide sequence ID" value="NZ_JACHJT010000001.1"/>
</dbReference>
<dbReference type="EMBL" id="JACHJT010000001">
    <property type="protein sequence ID" value="MBB4929236.1"/>
    <property type="molecule type" value="Genomic_DNA"/>
</dbReference>
<proteinExistence type="predicted"/>
<protein>
    <recommendedName>
        <fullName evidence="4">NERD domain-containing protein</fullName>
    </recommendedName>
</protein>
<sequence length="207" mass="21964">MPETAGATLARLAVRALIACSAGVMATGFLHWRAGVLVAALTALSFVLVSTVPASLRIPAPYGRGKLLRELRRHGYRSVADGLSRYVVVGPGGVYLLDTRAWPHTVSRGPGDWRIGAHPASRAVRRVVERAGRLERVAESAVGTPVPSVVPVIIVAGRLPEPVMRAGPAVIARPRGVVQYLAGQPEVLEPEWCAELAAAMAEYLDGR</sequence>
<keyword evidence="3" id="KW-1185">Reference proteome</keyword>
<reference evidence="2 3" key="1">
    <citation type="submission" date="2020-08" db="EMBL/GenBank/DDBJ databases">
        <title>Sequencing the genomes of 1000 actinobacteria strains.</title>
        <authorList>
            <person name="Klenk H.-P."/>
        </authorList>
    </citation>
    <scope>NUCLEOTIDE SEQUENCE [LARGE SCALE GENOMIC DNA]</scope>
    <source>
        <strain evidence="2 3">DSM 102030</strain>
    </source>
</reference>
<accession>A0A7W7W050</accession>
<evidence type="ECO:0008006" key="4">
    <source>
        <dbReference type="Google" id="ProtNLM"/>
    </source>
</evidence>
<evidence type="ECO:0000313" key="2">
    <source>
        <dbReference type="EMBL" id="MBB4929236.1"/>
    </source>
</evidence>
<gene>
    <name evidence="2" type="ORF">F4561_000056</name>
</gene>
<dbReference type="AlphaFoldDB" id="A0A7W7W050"/>
<keyword evidence="1" id="KW-1133">Transmembrane helix</keyword>
<comment type="caution">
    <text evidence="2">The sequence shown here is derived from an EMBL/GenBank/DDBJ whole genome shotgun (WGS) entry which is preliminary data.</text>
</comment>
<feature type="transmembrane region" description="Helical" evidence="1">
    <location>
        <begin position="12"/>
        <end position="30"/>
    </location>
</feature>
<keyword evidence="1" id="KW-0812">Transmembrane</keyword>
<feature type="transmembrane region" description="Helical" evidence="1">
    <location>
        <begin position="36"/>
        <end position="56"/>
    </location>
</feature>
<evidence type="ECO:0000313" key="3">
    <source>
        <dbReference type="Proteomes" id="UP000523007"/>
    </source>
</evidence>